<dbReference type="SUPFAM" id="SSF161098">
    <property type="entry name" value="MetI-like"/>
    <property type="match status" value="1"/>
</dbReference>
<evidence type="ECO:0000256" key="4">
    <source>
        <dbReference type="ARBA" id="ARBA00022692"/>
    </source>
</evidence>
<evidence type="ECO:0000256" key="2">
    <source>
        <dbReference type="ARBA" id="ARBA00022448"/>
    </source>
</evidence>
<evidence type="ECO:0000256" key="7">
    <source>
        <dbReference type="RuleBase" id="RU363032"/>
    </source>
</evidence>
<dbReference type="Proteomes" id="UP000627573">
    <property type="component" value="Unassembled WGS sequence"/>
</dbReference>
<evidence type="ECO:0000256" key="5">
    <source>
        <dbReference type="ARBA" id="ARBA00022989"/>
    </source>
</evidence>
<keyword evidence="4 7" id="KW-0812">Transmembrane</keyword>
<accession>A0A0E4A302</accession>
<reference evidence="10 11" key="1">
    <citation type="submission" date="2020-03" db="EMBL/GenBank/DDBJ databases">
        <title>Screen low temperature-resistant strains for efficient degradation of petroleum hydrocarbons under the low temperature.</title>
        <authorList>
            <person name="Wang Y."/>
            <person name="Chen J."/>
        </authorList>
    </citation>
    <scope>NUCLEOTIDE SEQUENCE [LARGE SCALE GENOMIC DNA]</scope>
    <source>
        <strain evidence="10 11">KB1</strain>
    </source>
</reference>
<protein>
    <submittedName>
        <fullName evidence="9">ABC transporter permease subunit</fullName>
    </submittedName>
    <submittedName>
        <fullName evidence="10">Putative aliphatic sulfonates transport permease protein SsuC</fullName>
    </submittedName>
</protein>
<dbReference type="RefSeq" id="WP_003945560.1">
    <property type="nucleotide sequence ID" value="NZ_CP011295.1"/>
</dbReference>
<dbReference type="Proteomes" id="UP000502345">
    <property type="component" value="Chromosome"/>
</dbReference>
<evidence type="ECO:0000256" key="1">
    <source>
        <dbReference type="ARBA" id="ARBA00004651"/>
    </source>
</evidence>
<dbReference type="PANTHER" id="PTHR30151:SF20">
    <property type="entry name" value="ABC TRANSPORTER PERMEASE PROTEIN HI_0355-RELATED"/>
    <property type="match status" value="1"/>
</dbReference>
<feature type="transmembrane region" description="Helical" evidence="7">
    <location>
        <begin position="29"/>
        <end position="52"/>
    </location>
</feature>
<feature type="transmembrane region" description="Helical" evidence="7">
    <location>
        <begin position="241"/>
        <end position="262"/>
    </location>
</feature>
<feature type="transmembrane region" description="Helical" evidence="7">
    <location>
        <begin position="88"/>
        <end position="106"/>
    </location>
</feature>
<comment type="subcellular location">
    <subcellularLocation>
        <location evidence="1 7">Cell membrane</location>
        <topology evidence="1 7">Multi-pass membrane protein</topology>
    </subcellularLocation>
</comment>
<dbReference type="PANTHER" id="PTHR30151">
    <property type="entry name" value="ALKANE SULFONATE ABC TRANSPORTER-RELATED, MEMBRANE SUBUNIT"/>
    <property type="match status" value="1"/>
</dbReference>
<keyword evidence="6 7" id="KW-0472">Membrane</keyword>
<feature type="domain" description="ABC transmembrane type-1" evidence="8">
    <location>
        <begin position="78"/>
        <end position="262"/>
    </location>
</feature>
<evidence type="ECO:0000256" key="3">
    <source>
        <dbReference type="ARBA" id="ARBA00022475"/>
    </source>
</evidence>
<evidence type="ECO:0000259" key="8">
    <source>
        <dbReference type="PROSITE" id="PS50928"/>
    </source>
</evidence>
<dbReference type="EMBL" id="CP050124">
    <property type="protein sequence ID" value="QIP38160.1"/>
    <property type="molecule type" value="Genomic_DNA"/>
</dbReference>
<evidence type="ECO:0000313" key="10">
    <source>
        <dbReference type="EMBL" id="QIP38160.1"/>
    </source>
</evidence>
<dbReference type="GO" id="GO:0055085">
    <property type="term" value="P:transmembrane transport"/>
    <property type="evidence" value="ECO:0007669"/>
    <property type="project" value="InterPro"/>
</dbReference>
<dbReference type="AlphaFoldDB" id="A0A0E4A302"/>
<evidence type="ECO:0000256" key="6">
    <source>
        <dbReference type="ARBA" id="ARBA00023136"/>
    </source>
</evidence>
<keyword evidence="3" id="KW-1003">Cell membrane</keyword>
<dbReference type="Gene3D" id="1.10.3720.10">
    <property type="entry name" value="MetI-like"/>
    <property type="match status" value="1"/>
</dbReference>
<keyword evidence="2 7" id="KW-0813">Transport</keyword>
<dbReference type="CDD" id="cd06261">
    <property type="entry name" value="TM_PBP2"/>
    <property type="match status" value="1"/>
</dbReference>
<proteinExistence type="inferred from homology"/>
<dbReference type="PROSITE" id="PS50928">
    <property type="entry name" value="ABC_TM1"/>
    <property type="match status" value="1"/>
</dbReference>
<comment type="similarity">
    <text evidence="7">Belongs to the binding-protein-dependent transport system permease family.</text>
</comment>
<organism evidence="9 12">
    <name type="scientific">Rhodococcus erythropolis</name>
    <name type="common">Arthrobacter picolinophilus</name>
    <dbReference type="NCBI Taxonomy" id="1833"/>
    <lineage>
        <taxon>Bacteria</taxon>
        <taxon>Bacillati</taxon>
        <taxon>Actinomycetota</taxon>
        <taxon>Actinomycetes</taxon>
        <taxon>Mycobacteriales</taxon>
        <taxon>Nocardiaceae</taxon>
        <taxon>Rhodococcus</taxon>
        <taxon>Rhodococcus erythropolis group</taxon>
    </lineage>
</organism>
<feature type="transmembrane region" description="Helical" evidence="7">
    <location>
        <begin position="118"/>
        <end position="137"/>
    </location>
</feature>
<dbReference type="GO" id="GO:0005886">
    <property type="term" value="C:plasma membrane"/>
    <property type="evidence" value="ECO:0007669"/>
    <property type="project" value="UniProtKB-SubCell"/>
</dbReference>
<feature type="transmembrane region" description="Helical" evidence="7">
    <location>
        <begin position="143"/>
        <end position="162"/>
    </location>
</feature>
<sequence>MTITDIENVATAAAQPSVPRRIRLKRPTWFGGAVGICGLIALWWILAAAGVAGGTIPTPWVVVSTMFDDGWSLYGPNFTVTASGALQGFLWGNLLAITLAVLVVLIPPIEGLATQLAILSYCTPLLALGPIILVVFGGRTPTIFLAAMYCFFTTMVGTLAGLRSADKTSLDLVAAYGGGRWQKFTKVQLVSALPSTFAALKIAAPSAVLGAILGEYLGGVDSGIGVALTAAQTSYNVPRTWGMAIAAALLAGLGYAVVAAIARLVTPWTSAPGAQK</sequence>
<dbReference type="InterPro" id="IPR000515">
    <property type="entry name" value="MetI-like"/>
</dbReference>
<dbReference type="GeneID" id="64138802"/>
<dbReference type="Pfam" id="PF00528">
    <property type="entry name" value="BPD_transp_1"/>
    <property type="match status" value="1"/>
</dbReference>
<gene>
    <name evidence="10" type="ORF">G9444_0916</name>
    <name evidence="9" type="ORF">I3517_14180</name>
</gene>
<dbReference type="EMBL" id="JAECSB010000044">
    <property type="protein sequence ID" value="MBH5143757.1"/>
    <property type="molecule type" value="Genomic_DNA"/>
</dbReference>
<evidence type="ECO:0000313" key="9">
    <source>
        <dbReference type="EMBL" id="MBH5143757.1"/>
    </source>
</evidence>
<name>A0A0E4A302_RHOER</name>
<evidence type="ECO:0000313" key="11">
    <source>
        <dbReference type="Proteomes" id="UP000502345"/>
    </source>
</evidence>
<dbReference type="OMA" id="WAPRGNP"/>
<keyword evidence="12" id="KW-1185">Reference proteome</keyword>
<keyword evidence="5 7" id="KW-1133">Transmembrane helix</keyword>
<dbReference type="KEGG" id="reb:XU06_04005"/>
<evidence type="ECO:0000313" key="12">
    <source>
        <dbReference type="Proteomes" id="UP000627573"/>
    </source>
</evidence>
<dbReference type="InterPro" id="IPR035906">
    <property type="entry name" value="MetI-like_sf"/>
</dbReference>
<reference evidence="9 12" key="2">
    <citation type="submission" date="2020-12" db="EMBL/GenBank/DDBJ databases">
        <title>Draft genome sequence of furan degrading bacterial strain FUR100.</title>
        <authorList>
            <person name="Woiski C."/>
        </authorList>
    </citation>
    <scope>NUCLEOTIDE SEQUENCE [LARGE SCALE GENOMIC DNA]</scope>
    <source>
        <strain evidence="9 12">FUR100</strain>
    </source>
</reference>